<feature type="non-terminal residue" evidence="1">
    <location>
        <position position="125"/>
    </location>
</feature>
<dbReference type="AlphaFoldDB" id="A0A9N9DE51"/>
<evidence type="ECO:0000313" key="1">
    <source>
        <dbReference type="EMBL" id="CAG8632973.1"/>
    </source>
</evidence>
<sequence>METASAKTSRKRRTKKKLKEGISHNVCQSAQENFSNVFRSHAALVPFLMWILQEKGNQLVVVEDLSPTLYVGQLPACLKKGNYFPIPQGVMDSQWHFFQNGKEVFRGTKLEELETSPENPLVLRF</sequence>
<accession>A0A9N9DE51</accession>
<name>A0A9N9DE51_9GLOM</name>
<comment type="caution">
    <text evidence="1">The sequence shown here is derived from an EMBL/GenBank/DDBJ whole genome shotgun (WGS) entry which is preliminary data.</text>
</comment>
<proteinExistence type="predicted"/>
<gene>
    <name evidence="1" type="ORF">POCULU_LOCUS8996</name>
</gene>
<evidence type="ECO:0000313" key="2">
    <source>
        <dbReference type="Proteomes" id="UP000789572"/>
    </source>
</evidence>
<dbReference type="EMBL" id="CAJVPJ010003003">
    <property type="protein sequence ID" value="CAG8632973.1"/>
    <property type="molecule type" value="Genomic_DNA"/>
</dbReference>
<dbReference type="Proteomes" id="UP000789572">
    <property type="component" value="Unassembled WGS sequence"/>
</dbReference>
<keyword evidence="2" id="KW-1185">Reference proteome</keyword>
<organism evidence="1 2">
    <name type="scientific">Paraglomus occultum</name>
    <dbReference type="NCBI Taxonomy" id="144539"/>
    <lineage>
        <taxon>Eukaryota</taxon>
        <taxon>Fungi</taxon>
        <taxon>Fungi incertae sedis</taxon>
        <taxon>Mucoromycota</taxon>
        <taxon>Glomeromycotina</taxon>
        <taxon>Glomeromycetes</taxon>
        <taxon>Paraglomerales</taxon>
        <taxon>Paraglomeraceae</taxon>
        <taxon>Paraglomus</taxon>
    </lineage>
</organism>
<protein>
    <submittedName>
        <fullName evidence="1">73_t:CDS:1</fullName>
    </submittedName>
</protein>
<reference evidence="1" key="1">
    <citation type="submission" date="2021-06" db="EMBL/GenBank/DDBJ databases">
        <authorList>
            <person name="Kallberg Y."/>
            <person name="Tangrot J."/>
            <person name="Rosling A."/>
        </authorList>
    </citation>
    <scope>NUCLEOTIDE SEQUENCE</scope>
    <source>
        <strain evidence="1">IA702</strain>
    </source>
</reference>